<organism evidence="1">
    <name type="scientific">bioreactor metagenome</name>
    <dbReference type="NCBI Taxonomy" id="1076179"/>
    <lineage>
        <taxon>unclassified sequences</taxon>
        <taxon>metagenomes</taxon>
        <taxon>ecological metagenomes</taxon>
    </lineage>
</organism>
<dbReference type="AlphaFoldDB" id="A0A644T639"/>
<protein>
    <submittedName>
        <fullName evidence="1">Uncharacterized protein</fullName>
    </submittedName>
</protein>
<name>A0A644T639_9ZZZZ</name>
<dbReference type="EMBL" id="VSSQ01000015">
    <property type="protein sequence ID" value="MPL61371.1"/>
    <property type="molecule type" value="Genomic_DNA"/>
</dbReference>
<accession>A0A644T639</accession>
<gene>
    <name evidence="1" type="ORF">SDC9_06942</name>
</gene>
<proteinExistence type="predicted"/>
<comment type="caution">
    <text evidence="1">The sequence shown here is derived from an EMBL/GenBank/DDBJ whole genome shotgun (WGS) entry which is preliminary data.</text>
</comment>
<reference evidence="1" key="1">
    <citation type="submission" date="2019-08" db="EMBL/GenBank/DDBJ databases">
        <authorList>
            <person name="Kucharzyk K."/>
            <person name="Murdoch R.W."/>
            <person name="Higgins S."/>
            <person name="Loffler F."/>
        </authorList>
    </citation>
    <scope>NUCLEOTIDE SEQUENCE</scope>
</reference>
<sequence length="34" mass="3902">MRDIKFRGKRVINGKWVYGYPLDLGINFADLSTG</sequence>
<evidence type="ECO:0000313" key="1">
    <source>
        <dbReference type="EMBL" id="MPL61371.1"/>
    </source>
</evidence>